<proteinExistence type="predicted"/>
<dbReference type="Proteomes" id="UP000294593">
    <property type="component" value="Unassembled WGS sequence"/>
</dbReference>
<dbReference type="RefSeq" id="WP_243738434.1">
    <property type="nucleotide sequence ID" value="NZ_SNXW01000001.1"/>
</dbReference>
<dbReference type="InterPro" id="IPR010653">
    <property type="entry name" value="NlpB/DapX"/>
</dbReference>
<sequence length="381" mass="41089">MRITPRTTHVLTLGAALASAMLATGCSSVSSALSGDKIDYRTSGAQSVRLDVPPDLSQLPGQQRYNQATPSIVSASSLSRQNPQAEAAPVAIAPAERGGIKLERQGQTRWLVVNQPPEAIYSQVRGFWSDVGFELTVDRPEAGVMETNFSENRAKLPEDGVRNLLGRVYDMLYDTGLRDAFRTRIERTATGSEIYISHRGMSEEFVDSTRKDQTTWRIRPSDPSLEAEMLARLMVKLGAPKEAAAAVREQAATPATAPQATAASAVKLGADGTTLTLQAEGDLAWRRVGLALDRSGFTVENRDRKSGSYEVRISVDDPEAAKPGFFGRLMGRSEAETLARYKVRVQPQGGATLVSVLTDSGAAANSPTGKRIAKRLAEELN</sequence>
<dbReference type="InterPro" id="IPR042268">
    <property type="entry name" value="BamC_C"/>
</dbReference>
<organism evidence="2 3">
    <name type="scientific">Aquabacterium commune</name>
    <dbReference type="NCBI Taxonomy" id="70586"/>
    <lineage>
        <taxon>Bacteria</taxon>
        <taxon>Pseudomonadati</taxon>
        <taxon>Pseudomonadota</taxon>
        <taxon>Betaproteobacteria</taxon>
        <taxon>Burkholderiales</taxon>
        <taxon>Aquabacterium</taxon>
    </lineage>
</organism>
<dbReference type="PROSITE" id="PS51257">
    <property type="entry name" value="PROKAR_LIPOPROTEIN"/>
    <property type="match status" value="1"/>
</dbReference>
<feature type="signal peptide" evidence="1">
    <location>
        <begin position="1"/>
        <end position="32"/>
    </location>
</feature>
<feature type="chain" id="PRO_5020745861" evidence="1">
    <location>
        <begin position="33"/>
        <end position="381"/>
    </location>
</feature>
<protein>
    <submittedName>
        <fullName evidence="2">Beta-barrel assembly machine subunit BamC</fullName>
    </submittedName>
</protein>
<dbReference type="Gene3D" id="3.30.310.170">
    <property type="entry name" value="Outer membrane protein assembly factor BamC"/>
    <property type="match status" value="1"/>
</dbReference>
<dbReference type="EMBL" id="SNXW01000001">
    <property type="protein sequence ID" value="TDP87906.1"/>
    <property type="molecule type" value="Genomic_DNA"/>
</dbReference>
<keyword evidence="1" id="KW-0732">Signal</keyword>
<comment type="caution">
    <text evidence="2">The sequence shown here is derived from an EMBL/GenBank/DDBJ whole genome shotgun (WGS) entry which is preliminary data.</text>
</comment>
<dbReference type="AlphaFoldDB" id="A0A4R6RPW4"/>
<evidence type="ECO:0000313" key="3">
    <source>
        <dbReference type="Proteomes" id="UP000294593"/>
    </source>
</evidence>
<accession>A0A4R6RPW4</accession>
<evidence type="ECO:0000256" key="1">
    <source>
        <dbReference type="SAM" id="SignalP"/>
    </source>
</evidence>
<reference evidence="2 3" key="1">
    <citation type="submission" date="2019-03" db="EMBL/GenBank/DDBJ databases">
        <title>Genomic Encyclopedia of Type Strains, Phase IV (KMG-IV): sequencing the most valuable type-strain genomes for metagenomic binning, comparative biology and taxonomic classification.</title>
        <authorList>
            <person name="Goeker M."/>
        </authorList>
    </citation>
    <scope>NUCLEOTIDE SEQUENCE [LARGE SCALE GENOMIC DNA]</scope>
    <source>
        <strain evidence="2 3">DSM 11901</strain>
    </source>
</reference>
<keyword evidence="3" id="KW-1185">Reference proteome</keyword>
<gene>
    <name evidence="2" type="ORF">EV672_10137</name>
</gene>
<name>A0A4R6RPW4_9BURK</name>
<evidence type="ECO:0000313" key="2">
    <source>
        <dbReference type="EMBL" id="TDP87906.1"/>
    </source>
</evidence>
<dbReference type="Pfam" id="PF06804">
    <property type="entry name" value="Lipoprotein_18"/>
    <property type="match status" value="1"/>
</dbReference>